<dbReference type="Gene3D" id="3.30.70.270">
    <property type="match status" value="1"/>
</dbReference>
<evidence type="ECO:0000313" key="1">
    <source>
        <dbReference type="EMBL" id="KAH3819936.1"/>
    </source>
</evidence>
<keyword evidence="2" id="KW-1185">Reference proteome</keyword>
<reference evidence="1" key="2">
    <citation type="submission" date="2020-11" db="EMBL/GenBank/DDBJ databases">
        <authorList>
            <person name="McCartney M.A."/>
            <person name="Auch B."/>
            <person name="Kono T."/>
            <person name="Mallez S."/>
            <person name="Becker A."/>
            <person name="Gohl D.M."/>
            <person name="Silverstein K.A.T."/>
            <person name="Koren S."/>
            <person name="Bechman K.B."/>
            <person name="Herman A."/>
            <person name="Abrahante J.E."/>
            <person name="Garbe J."/>
        </authorList>
    </citation>
    <scope>NUCLEOTIDE SEQUENCE</scope>
    <source>
        <strain evidence="1">Duluth1</strain>
        <tissue evidence="1">Whole animal</tissue>
    </source>
</reference>
<gene>
    <name evidence="1" type="ORF">DPMN_121680</name>
</gene>
<sequence length="108" mass="12661">MSADRLFHRDHSREQKDLEPKPLTFGILGKKSIKTRPQKRSRRRDSFQGRIQKFFRGGRAQLGRMWEGLDDCIDALSGAKFFSSMDLNSGYWQRLLSCCLLKMLQSYE</sequence>
<comment type="caution">
    <text evidence="1">The sequence shown here is derived from an EMBL/GenBank/DDBJ whole genome shotgun (WGS) entry which is preliminary data.</text>
</comment>
<evidence type="ECO:0000313" key="2">
    <source>
        <dbReference type="Proteomes" id="UP000828390"/>
    </source>
</evidence>
<dbReference type="InterPro" id="IPR043128">
    <property type="entry name" value="Rev_trsase/Diguanyl_cyclase"/>
</dbReference>
<organism evidence="1 2">
    <name type="scientific">Dreissena polymorpha</name>
    <name type="common">Zebra mussel</name>
    <name type="synonym">Mytilus polymorpha</name>
    <dbReference type="NCBI Taxonomy" id="45954"/>
    <lineage>
        <taxon>Eukaryota</taxon>
        <taxon>Metazoa</taxon>
        <taxon>Spiralia</taxon>
        <taxon>Lophotrochozoa</taxon>
        <taxon>Mollusca</taxon>
        <taxon>Bivalvia</taxon>
        <taxon>Autobranchia</taxon>
        <taxon>Heteroconchia</taxon>
        <taxon>Euheterodonta</taxon>
        <taxon>Imparidentia</taxon>
        <taxon>Neoheterodontei</taxon>
        <taxon>Myida</taxon>
        <taxon>Dreissenoidea</taxon>
        <taxon>Dreissenidae</taxon>
        <taxon>Dreissena</taxon>
    </lineage>
</organism>
<dbReference type="EMBL" id="JAIWYP010000005">
    <property type="protein sequence ID" value="KAH3819936.1"/>
    <property type="molecule type" value="Genomic_DNA"/>
</dbReference>
<dbReference type="Proteomes" id="UP000828390">
    <property type="component" value="Unassembled WGS sequence"/>
</dbReference>
<protein>
    <submittedName>
        <fullName evidence="1">Uncharacterized protein</fullName>
    </submittedName>
</protein>
<name>A0A9D4JPS3_DREPO</name>
<reference evidence="1" key="1">
    <citation type="journal article" date="2019" name="bioRxiv">
        <title>The Genome of the Zebra Mussel, Dreissena polymorpha: A Resource for Invasive Species Research.</title>
        <authorList>
            <person name="McCartney M.A."/>
            <person name="Auch B."/>
            <person name="Kono T."/>
            <person name="Mallez S."/>
            <person name="Zhang Y."/>
            <person name="Obille A."/>
            <person name="Becker A."/>
            <person name="Abrahante J.E."/>
            <person name="Garbe J."/>
            <person name="Badalamenti J.P."/>
            <person name="Herman A."/>
            <person name="Mangelson H."/>
            <person name="Liachko I."/>
            <person name="Sullivan S."/>
            <person name="Sone E.D."/>
            <person name="Koren S."/>
            <person name="Silverstein K.A.T."/>
            <person name="Beckman K.B."/>
            <person name="Gohl D.M."/>
        </authorList>
    </citation>
    <scope>NUCLEOTIDE SEQUENCE</scope>
    <source>
        <strain evidence="1">Duluth1</strain>
        <tissue evidence="1">Whole animal</tissue>
    </source>
</reference>
<accession>A0A9D4JPS3</accession>
<proteinExistence type="predicted"/>
<dbReference type="AlphaFoldDB" id="A0A9D4JPS3"/>